<organism evidence="2 3">
    <name type="scientific">Plasmodiophora brassicae</name>
    <name type="common">Clubroot disease agent</name>
    <dbReference type="NCBI Taxonomy" id="37360"/>
    <lineage>
        <taxon>Eukaryota</taxon>
        <taxon>Sar</taxon>
        <taxon>Rhizaria</taxon>
        <taxon>Endomyxa</taxon>
        <taxon>Phytomyxea</taxon>
        <taxon>Plasmodiophorida</taxon>
        <taxon>Plasmodiophoridae</taxon>
        <taxon>Plasmodiophora</taxon>
    </lineage>
</organism>
<feature type="compositionally biased region" description="Basic and acidic residues" evidence="1">
    <location>
        <begin position="289"/>
        <end position="312"/>
    </location>
</feature>
<accession>A0A3P3YKT2</accession>
<gene>
    <name evidence="2" type="ORF">PLBR_LOCUS8011</name>
</gene>
<evidence type="ECO:0000313" key="3">
    <source>
        <dbReference type="Proteomes" id="UP000290189"/>
    </source>
</evidence>
<feature type="region of interest" description="Disordered" evidence="1">
    <location>
        <begin position="28"/>
        <end position="72"/>
    </location>
</feature>
<keyword evidence="2" id="KW-0496">Mitochondrion</keyword>
<feature type="region of interest" description="Disordered" evidence="1">
    <location>
        <begin position="403"/>
        <end position="434"/>
    </location>
</feature>
<name>A0A3P3YKT2_PLABS</name>
<feature type="compositionally biased region" description="Basic and acidic residues" evidence="1">
    <location>
        <begin position="681"/>
        <end position="699"/>
    </location>
</feature>
<feature type="compositionally biased region" description="Low complexity" evidence="1">
    <location>
        <begin position="273"/>
        <end position="288"/>
    </location>
</feature>
<feature type="region of interest" description="Disordered" evidence="1">
    <location>
        <begin position="265"/>
        <end position="325"/>
    </location>
</feature>
<feature type="compositionally biased region" description="Basic residues" evidence="1">
    <location>
        <begin position="558"/>
        <end position="580"/>
    </location>
</feature>
<sequence length="699" mass="76722">MVAEEIVPQQPPRFRALVLNAMSMPIPKQIRTGATRKKGATPPATSVKTRSAPSPAPAGPALDSAVDADIDPGEDDTMVVETRLMGRNPTSLGMRQTRTHLRQHPRVVSALQMHWWVACGGRKLARCTRSEFTAAYARWLLASVPGIDPAHADKVAVIEWNQSKKRLTSYCFADKLFALAHHWCHTLSPEEYDRFLSALFHRTVVADWNALRFSWRPVDRIVAMQEKEHLDAAMQSLPFPNPVSAFQEPASDSDAESWTLAKSVDPPDHVAEQQQQPTPRTGQQLRQQQEQRDQPPQKAQEQEQRQQQEHQQPEPPPGTLPSADVARAEPSLPAKKTNASFISPAKLPVTGKRSRLTNFAKLRLLRGIRPTRPGAPNPMLRNAAPKPIPPPIRLRLIVGRNDDSVQSADSASSSSESMDTRPARNGTRSSLAAPLAGSASCTNVIMDKGSESDFSKPIAKVGVAERRKDDGHARVAKTMSKARPHVKTKRVTRAKVSVRKSEPKMRTIEDIVSMTVESVDWSRIRCDFKTQELGIIDVPDKMAPAEPCPDPASQTRRTTGKKAKARSKAKTKRGRRKPSSAKRPATIHLRTEVPEGGDDEPGESRPLPEPGDDRSRVLGLQEQPDVDAYSSHRVMPNSGKHGGLDRHSGSGVRGEPKKGGAGGKGTWGSVTDHTVAPAALDKNDPNYDPHDSPKSKPKH</sequence>
<dbReference type="Proteomes" id="UP000290189">
    <property type="component" value="Unassembled WGS sequence"/>
</dbReference>
<feature type="compositionally biased region" description="Low complexity" evidence="1">
    <location>
        <begin position="404"/>
        <end position="417"/>
    </location>
</feature>
<protein>
    <submittedName>
        <fullName evidence="2">Uncharacterized protein</fullName>
    </submittedName>
</protein>
<dbReference type="EMBL" id="OVEO01000015">
    <property type="protein sequence ID" value="SPR00796.1"/>
    <property type="molecule type" value="Genomic_DNA"/>
</dbReference>
<feature type="region of interest" description="Disordered" evidence="1">
    <location>
        <begin position="368"/>
        <end position="388"/>
    </location>
</feature>
<dbReference type="AlphaFoldDB" id="A0A3P3YKT2"/>
<feature type="compositionally biased region" description="Basic and acidic residues" evidence="1">
    <location>
        <begin position="642"/>
        <end position="658"/>
    </location>
</feature>
<evidence type="ECO:0000256" key="1">
    <source>
        <dbReference type="SAM" id="MobiDB-lite"/>
    </source>
</evidence>
<feature type="region of interest" description="Disordered" evidence="1">
    <location>
        <begin position="465"/>
        <end position="484"/>
    </location>
</feature>
<reference evidence="2 3" key="1">
    <citation type="submission" date="2018-03" db="EMBL/GenBank/DDBJ databases">
        <authorList>
            <person name="Fogelqvist J."/>
        </authorList>
    </citation>
    <scope>NUCLEOTIDE SEQUENCE [LARGE SCALE GENOMIC DNA]</scope>
</reference>
<proteinExistence type="predicted"/>
<geneLocation type="mitochondrion" evidence="2"/>
<feature type="region of interest" description="Disordered" evidence="1">
    <location>
        <begin position="540"/>
        <end position="699"/>
    </location>
</feature>
<evidence type="ECO:0000313" key="2">
    <source>
        <dbReference type="EMBL" id="SPR00796.1"/>
    </source>
</evidence>